<dbReference type="Proteomes" id="UP001166784">
    <property type="component" value="Unassembled WGS sequence"/>
</dbReference>
<comment type="caution">
    <text evidence="3">The sequence shown here is derived from an EMBL/GenBank/DDBJ whole genome shotgun (WGS) entry which is preliminary data.</text>
</comment>
<dbReference type="PROSITE" id="PS51257">
    <property type="entry name" value="PROKAR_LIPOPROTEIN"/>
    <property type="match status" value="1"/>
</dbReference>
<organism evidence="3 4">
    <name type="scientific">Streptomyces marispadix</name>
    <dbReference type="NCBI Taxonomy" id="2922868"/>
    <lineage>
        <taxon>Bacteria</taxon>
        <taxon>Bacillati</taxon>
        <taxon>Actinomycetota</taxon>
        <taxon>Actinomycetes</taxon>
        <taxon>Kitasatosporales</taxon>
        <taxon>Streptomycetaceae</taxon>
        <taxon>Streptomyces</taxon>
    </lineage>
</organism>
<name>A0ABS9SZJ8_9ACTN</name>
<feature type="signal peptide" evidence="2">
    <location>
        <begin position="1"/>
        <end position="27"/>
    </location>
</feature>
<accession>A0ABS9SZJ8</accession>
<reference evidence="3" key="2">
    <citation type="journal article" date="2023" name="Int. J. Syst. Evol. Microbiol.">
        <title>Streptomyces marispadix sp. nov., isolated from marine beach sediment of the Northern Coast of Portugal.</title>
        <authorList>
            <person name="dos Santos J.D.N."/>
            <person name="Vitorino I.R."/>
            <person name="Kallscheuer N."/>
            <person name="Srivastava A."/>
            <person name="Krautwurst S."/>
            <person name="Marz M."/>
            <person name="Jogler C."/>
            <person name="Lobo Da Cunha A."/>
            <person name="Catita J."/>
            <person name="Goncalves H."/>
            <person name="Gonzalez I."/>
            <person name="Reyes F."/>
            <person name="Lage O.M."/>
        </authorList>
    </citation>
    <scope>NUCLEOTIDE SEQUENCE</scope>
    <source>
        <strain evidence="3">M600PL45_2</strain>
    </source>
</reference>
<dbReference type="EMBL" id="JAKWJU010000002">
    <property type="protein sequence ID" value="MCH6161705.1"/>
    <property type="molecule type" value="Genomic_DNA"/>
</dbReference>
<reference evidence="3" key="1">
    <citation type="submission" date="2022-03" db="EMBL/GenBank/DDBJ databases">
        <authorList>
            <person name="Santos J.D.N."/>
            <person name="Kallscheuer N."/>
            <person name="Jogler C."/>
            <person name="Lage O.M."/>
        </authorList>
    </citation>
    <scope>NUCLEOTIDE SEQUENCE</scope>
    <source>
        <strain evidence="3">M600PL45_2</strain>
    </source>
</reference>
<feature type="region of interest" description="Disordered" evidence="1">
    <location>
        <begin position="30"/>
        <end position="109"/>
    </location>
</feature>
<evidence type="ECO:0008006" key="5">
    <source>
        <dbReference type="Google" id="ProtNLM"/>
    </source>
</evidence>
<evidence type="ECO:0000313" key="3">
    <source>
        <dbReference type="EMBL" id="MCH6161705.1"/>
    </source>
</evidence>
<dbReference type="RefSeq" id="WP_241060310.1">
    <property type="nucleotide sequence ID" value="NZ_JAKWJU010000002.1"/>
</dbReference>
<evidence type="ECO:0000256" key="2">
    <source>
        <dbReference type="SAM" id="SignalP"/>
    </source>
</evidence>
<feature type="compositionally biased region" description="Low complexity" evidence="1">
    <location>
        <begin position="49"/>
        <end position="64"/>
    </location>
</feature>
<proteinExistence type="predicted"/>
<gene>
    <name evidence="3" type="ORF">MMA15_15290</name>
</gene>
<keyword evidence="4" id="KW-1185">Reference proteome</keyword>
<protein>
    <recommendedName>
        <fullName evidence="5">Secreted protein</fullName>
    </recommendedName>
</protein>
<feature type="chain" id="PRO_5045921549" description="Secreted protein" evidence="2">
    <location>
        <begin position="28"/>
        <end position="109"/>
    </location>
</feature>
<keyword evidence="2" id="KW-0732">Signal</keyword>
<feature type="compositionally biased region" description="Gly residues" evidence="1">
    <location>
        <begin position="97"/>
        <end position="109"/>
    </location>
</feature>
<sequence>MRKLREAAAVVAMVGSVSMVGVGAAAACGDEHHEPTPPSVSINCEQDTGDNTVVNQTGTVNVNDALNGGDADASANQQLCGLDNEDAENTAGDAEGGDGGSIGDIGIGL</sequence>
<evidence type="ECO:0000313" key="4">
    <source>
        <dbReference type="Proteomes" id="UP001166784"/>
    </source>
</evidence>
<evidence type="ECO:0000256" key="1">
    <source>
        <dbReference type="SAM" id="MobiDB-lite"/>
    </source>
</evidence>